<dbReference type="GO" id="GO:0004421">
    <property type="term" value="F:hydroxymethylglutaryl-CoA synthase activity"/>
    <property type="evidence" value="ECO:0007669"/>
    <property type="project" value="InterPro"/>
</dbReference>
<comment type="caution">
    <text evidence="5">The sequence shown here is derived from an EMBL/GenBank/DDBJ whole genome shotgun (WGS) entry which is preliminary data.</text>
</comment>
<comment type="similarity">
    <text evidence="1">Belongs to the thiolase-like superfamily. HMG-CoA synthase family.</text>
</comment>
<dbReference type="SUPFAM" id="SSF53901">
    <property type="entry name" value="Thiolase-like"/>
    <property type="match status" value="2"/>
</dbReference>
<dbReference type="Pfam" id="PF01154">
    <property type="entry name" value="HMG_CoA_synt_N"/>
    <property type="match status" value="1"/>
</dbReference>
<sequence>MKIGISSIHFDVPKIYLPIEDLAKERAIEAAKLEKGLGLQRMSFPDVHQDVVCFAANAVIKLMETENLKPSQIDRIYVGTESALDSSKPLASFLLPILAEKFDDENPHCDVVDLTFACIGGVDALQNCLDYVRLRPEKKCLVVCSDFAKYDLSSTGEYTQGAGAVAMLIEAHPKLLSFPLESGVSSRGVFDFFKPKRSFQKRQILNSNVAADHFSHYEEELLVAREQPVFDGQYSNQSYLERVKEAYYDLKKQKASNTPCYKNWSLILMHLPYCFQARRMFWQLIAEEQPELNSSFQGATEADKWKAFSKSEAYKKIVQEKIYPAEIASGKVGNIYTGSLFLGLLSALYFSAKENQNLSKHTLGFMAYGSGAKAKVFEAEVEAEWKEQIKKTNLFETLEKAQAISFETYKDLYLKRTNKSVLPVKNEVYLKRVEKENSTTYGARFYAIAN</sequence>
<gene>
    <name evidence="5" type="ORF">G7034_01130</name>
</gene>
<name>A0A967E5M4_9FLAO</name>
<dbReference type="PANTHER" id="PTHR43323:SF2">
    <property type="entry name" value="HYDROXYMETHYLGLUTARYL-COA SYNTHASE"/>
    <property type="match status" value="1"/>
</dbReference>
<dbReference type="Pfam" id="PF08540">
    <property type="entry name" value="HMG_CoA_synt_C"/>
    <property type="match status" value="1"/>
</dbReference>
<dbReference type="InterPro" id="IPR013528">
    <property type="entry name" value="HMG_CoA_synth_N"/>
</dbReference>
<evidence type="ECO:0000313" key="5">
    <source>
        <dbReference type="EMBL" id="NGZ88851.1"/>
    </source>
</evidence>
<organism evidence="5 6">
    <name type="scientific">Psychroflexus maritimus</name>
    <dbReference type="NCBI Taxonomy" id="2714865"/>
    <lineage>
        <taxon>Bacteria</taxon>
        <taxon>Pseudomonadati</taxon>
        <taxon>Bacteroidota</taxon>
        <taxon>Flavobacteriia</taxon>
        <taxon>Flavobacteriales</taxon>
        <taxon>Flavobacteriaceae</taxon>
        <taxon>Psychroflexus</taxon>
    </lineage>
</organism>
<proteinExistence type="inferred from homology"/>
<accession>A0A967E5M4</accession>
<dbReference type="PANTHER" id="PTHR43323">
    <property type="entry name" value="3-HYDROXY-3-METHYLGLUTARYL COENZYME A SYNTHASE"/>
    <property type="match status" value="1"/>
</dbReference>
<feature type="domain" description="Hydroxymethylglutaryl-coenzyme A synthase C-terminal" evidence="4">
    <location>
        <begin position="224"/>
        <end position="417"/>
    </location>
</feature>
<evidence type="ECO:0000313" key="6">
    <source>
        <dbReference type="Proteomes" id="UP000643701"/>
    </source>
</evidence>
<dbReference type="RefSeq" id="WP_166399111.1">
    <property type="nucleotide sequence ID" value="NZ_JAANAS010000001.1"/>
</dbReference>
<feature type="domain" description="Hydroxymethylglutaryl-coenzyme A synthase N-terminal" evidence="3">
    <location>
        <begin position="2"/>
        <end position="170"/>
    </location>
</feature>
<reference evidence="5" key="1">
    <citation type="submission" date="2020-03" db="EMBL/GenBank/DDBJ databases">
        <title>Psychroflexus Maritimus sp. nov., isolate from marine sediment.</title>
        <authorList>
            <person name="Zhong Y.-L."/>
        </authorList>
    </citation>
    <scope>NUCLEOTIDE SEQUENCE</scope>
    <source>
        <strain evidence="5">C1</strain>
    </source>
</reference>
<keyword evidence="2" id="KW-0808">Transferase</keyword>
<dbReference type="InterPro" id="IPR016039">
    <property type="entry name" value="Thiolase-like"/>
</dbReference>
<dbReference type="EMBL" id="JAANAS010000001">
    <property type="protein sequence ID" value="NGZ88851.1"/>
    <property type="molecule type" value="Genomic_DNA"/>
</dbReference>
<dbReference type="InterPro" id="IPR013746">
    <property type="entry name" value="HMG_CoA_synt_C_dom"/>
</dbReference>
<evidence type="ECO:0000256" key="1">
    <source>
        <dbReference type="ARBA" id="ARBA00007061"/>
    </source>
</evidence>
<dbReference type="Gene3D" id="3.40.47.10">
    <property type="match status" value="1"/>
</dbReference>
<dbReference type="GO" id="GO:0006084">
    <property type="term" value="P:acetyl-CoA metabolic process"/>
    <property type="evidence" value="ECO:0007669"/>
    <property type="project" value="InterPro"/>
</dbReference>
<evidence type="ECO:0000259" key="3">
    <source>
        <dbReference type="Pfam" id="PF01154"/>
    </source>
</evidence>
<evidence type="ECO:0000256" key="2">
    <source>
        <dbReference type="ARBA" id="ARBA00022679"/>
    </source>
</evidence>
<keyword evidence="6" id="KW-1185">Reference proteome</keyword>
<evidence type="ECO:0000259" key="4">
    <source>
        <dbReference type="Pfam" id="PF08540"/>
    </source>
</evidence>
<dbReference type="AlphaFoldDB" id="A0A967E5M4"/>
<dbReference type="CDD" id="cd00827">
    <property type="entry name" value="init_cond_enzymes"/>
    <property type="match status" value="1"/>
</dbReference>
<protein>
    <submittedName>
        <fullName evidence="5">Hydroxymethylglutaryl-CoA synthase</fullName>
    </submittedName>
</protein>
<dbReference type="Proteomes" id="UP000643701">
    <property type="component" value="Unassembled WGS sequence"/>
</dbReference>